<feature type="transmembrane region" description="Helical" evidence="7">
    <location>
        <begin position="632"/>
        <end position="653"/>
    </location>
</feature>
<keyword evidence="6" id="KW-0325">Glycoprotein</keyword>
<evidence type="ECO:0000256" key="3">
    <source>
        <dbReference type="ARBA" id="ARBA00022692"/>
    </source>
</evidence>
<feature type="transmembrane region" description="Helical" evidence="7">
    <location>
        <begin position="348"/>
        <end position="381"/>
    </location>
</feature>
<evidence type="ECO:0000313" key="8">
    <source>
        <dbReference type="EMBL" id="EDS26040.1"/>
    </source>
</evidence>
<gene>
    <name evidence="9" type="primary">6037430</name>
    <name evidence="8" type="ORF">CpipJ_CPIJ006005</name>
</gene>
<feature type="transmembrane region" description="Helical" evidence="7">
    <location>
        <begin position="271"/>
        <end position="296"/>
    </location>
</feature>
<dbReference type="OrthoDB" id="420519at2759"/>
<feature type="transmembrane region" description="Helical" evidence="7">
    <location>
        <begin position="138"/>
        <end position="160"/>
    </location>
</feature>
<dbReference type="eggNOG" id="KOG1362">
    <property type="taxonomic scope" value="Eukaryota"/>
</dbReference>
<dbReference type="PANTHER" id="PTHR12385">
    <property type="entry name" value="CHOLINE TRANSPORTER-LIKE (SLC FAMILY 44)"/>
    <property type="match status" value="1"/>
</dbReference>
<proteinExistence type="inferred from homology"/>
<keyword evidence="10" id="KW-1185">Reference proteome</keyword>
<keyword evidence="4 7" id="KW-1133">Transmembrane helix</keyword>
<dbReference type="VEuPathDB" id="VectorBase:CQUJHB012345"/>
<evidence type="ECO:0000256" key="2">
    <source>
        <dbReference type="ARBA" id="ARBA00007168"/>
    </source>
</evidence>
<reference evidence="8" key="1">
    <citation type="submission" date="2007-03" db="EMBL/GenBank/DDBJ databases">
        <title>Annotation of Culex pipiens quinquefasciatus.</title>
        <authorList>
            <consortium name="The Broad Institute Genome Sequencing Platform"/>
            <person name="Atkinson P.W."/>
            <person name="Hemingway J."/>
            <person name="Christensen B.M."/>
            <person name="Higgs S."/>
            <person name="Kodira C."/>
            <person name="Hannick L."/>
            <person name="Megy K."/>
            <person name="O'Leary S."/>
            <person name="Pearson M."/>
            <person name="Haas B.J."/>
            <person name="Mauceli E."/>
            <person name="Wortman J.R."/>
            <person name="Lee N.H."/>
            <person name="Guigo R."/>
            <person name="Stanke M."/>
            <person name="Alvarado L."/>
            <person name="Amedeo P."/>
            <person name="Antoine C.H."/>
            <person name="Arensburger P."/>
            <person name="Bidwell S.L."/>
            <person name="Crawford M."/>
            <person name="Camaro F."/>
            <person name="Devon K."/>
            <person name="Engels R."/>
            <person name="Hammond M."/>
            <person name="Howarth C."/>
            <person name="Koehrsen M."/>
            <person name="Lawson D."/>
            <person name="Montgomery P."/>
            <person name="Nene V."/>
            <person name="Nusbaum C."/>
            <person name="Puiu D."/>
            <person name="Romero-Severson J."/>
            <person name="Severson D.W."/>
            <person name="Shumway M."/>
            <person name="Sisk P."/>
            <person name="Stolte C."/>
            <person name="Zeng Q."/>
            <person name="Eisenstadt E."/>
            <person name="Fraser-Liggett C."/>
            <person name="Strausberg R."/>
            <person name="Galagan J."/>
            <person name="Birren B."/>
            <person name="Collins F.H."/>
        </authorList>
    </citation>
    <scope>NUCLEOTIDE SEQUENCE [LARGE SCALE GENOMIC DNA]</scope>
    <source>
        <strain evidence="8">JHB</strain>
    </source>
</reference>
<dbReference type="GO" id="GO:0005886">
    <property type="term" value="C:plasma membrane"/>
    <property type="evidence" value="ECO:0007669"/>
    <property type="project" value="UniProtKB-SubCell"/>
</dbReference>
<dbReference type="OMA" id="HYAFIPA"/>
<feature type="transmembrane region" description="Helical" evidence="7">
    <location>
        <begin position="401"/>
        <end position="418"/>
    </location>
</feature>
<evidence type="ECO:0000256" key="4">
    <source>
        <dbReference type="ARBA" id="ARBA00022989"/>
    </source>
</evidence>
<dbReference type="STRING" id="7176.B0WF64"/>
<comment type="function">
    <text evidence="7">Choline transporter.</text>
</comment>
<evidence type="ECO:0000256" key="6">
    <source>
        <dbReference type="ARBA" id="ARBA00023180"/>
    </source>
</evidence>
<dbReference type="InParanoid" id="B0WF64"/>
<dbReference type="InterPro" id="IPR007603">
    <property type="entry name" value="Choline_transptr-like"/>
</dbReference>
<comment type="similarity">
    <text evidence="2 7">Belongs to the CTL (choline transporter-like) family.</text>
</comment>
<evidence type="ECO:0000256" key="7">
    <source>
        <dbReference type="RuleBase" id="RU368066"/>
    </source>
</evidence>
<keyword evidence="5 7" id="KW-0472">Membrane</keyword>
<dbReference type="Pfam" id="PF04515">
    <property type="entry name" value="Choline_transpo"/>
    <property type="match status" value="2"/>
</dbReference>
<protein>
    <recommendedName>
        <fullName evidence="7">Choline transporter-like protein</fullName>
    </recommendedName>
</protein>
<dbReference type="VEuPathDB" id="VectorBase:CQUJHB001012"/>
<dbReference type="HOGENOM" id="CLU_017181_3_1_1"/>
<evidence type="ECO:0000256" key="1">
    <source>
        <dbReference type="ARBA" id="ARBA00004141"/>
    </source>
</evidence>
<dbReference type="Proteomes" id="UP000002320">
    <property type="component" value="Unassembled WGS sequence"/>
</dbReference>
<dbReference type="EnsemblMetazoa" id="CPIJ006005-RA">
    <property type="protein sequence ID" value="CPIJ006005-PA"/>
    <property type="gene ID" value="CPIJ006005"/>
</dbReference>
<evidence type="ECO:0000256" key="5">
    <source>
        <dbReference type="ARBA" id="ARBA00023136"/>
    </source>
</evidence>
<comment type="subcellular location">
    <subcellularLocation>
        <location evidence="7">Cell membrane</location>
        <topology evidence="7">Multi-pass membrane protein</topology>
    </subcellularLocation>
    <subcellularLocation>
        <location evidence="1">Membrane</location>
        <topology evidence="1">Multi-pass membrane protein</topology>
    </subcellularLocation>
</comment>
<reference evidence="9" key="2">
    <citation type="submission" date="2021-02" db="UniProtKB">
        <authorList>
            <consortium name="EnsemblMetazoa"/>
        </authorList>
    </citation>
    <scope>IDENTIFICATION</scope>
    <source>
        <strain evidence="9">JHB</strain>
    </source>
</reference>
<evidence type="ECO:0000313" key="10">
    <source>
        <dbReference type="Proteomes" id="UP000002320"/>
    </source>
</evidence>
<sequence length="669" mass="75320">MGLCCRSSDSIVHHTVDDELHPSESQPLKFDPDFKGPLSKRSCTDIPCLFLFAAFLAGWGFVAYYALHHGDLDRLLVPTDSKGLKCGVDSEVQDKPYLFFFDISECAKYDVPLYGCKTPQKELRFFVLTTGFLRTVRYHLGTLAFGSLIIAICKIIRAALEYIDHKLRKYDNGVVKAVLCLCKCCFWCLESFLKFLNTNAYIMCAIHGKNFCSSAKDAFSLLARNILRVIAVDKVTGFLFFLSKLMLACGMAAVTYTFFDSGAATKQLHYAFIPAILVFVGTYIIAAVFFSVYSVAVDTLFLCFLEDCERNDGTQEKPYYMSKSLMKILGKKQKFNTSQTNKPHARAAILAVNVVGFFWGICFVSAFGDMVLAFTFATWYWTFRKKELRFFVLTTGFLRTVRYHLGTLAFGSLIIAICKIIRAALEYIDHKLRKYDNGVVKAVLCLCKCCFWCLESFLKFLNTNAYIMCAIHGKNFCSSAKDAFSLLARNILRVIAVDKVTGFLFFLSKLMLACGMAAVTYTFFDSGAATKQLHYAFIPAILVFVGTYIIAAVFFSVYSVAVDTLFLCFLEDCERNDGTQEKPYYMSKSLMKILGKKQKFNTSPLCYTAIQAYTTWLEGNVTSAKTWLGTSLMWILLLPLIVLYAARFAMALFRRNSKEAIGSIKAACK</sequence>
<feature type="transmembrane region" description="Helical" evidence="7">
    <location>
        <begin position="536"/>
        <end position="561"/>
    </location>
</feature>
<dbReference type="EMBL" id="DS231915">
    <property type="protein sequence ID" value="EDS26040.1"/>
    <property type="molecule type" value="Genomic_DNA"/>
</dbReference>
<dbReference type="PANTHER" id="PTHR12385:SF14">
    <property type="entry name" value="CHOLINE TRANSPORTER-LIKE 2"/>
    <property type="match status" value="1"/>
</dbReference>
<dbReference type="VEuPathDB" id="VectorBase:CPIJ006005"/>
<dbReference type="GO" id="GO:0022857">
    <property type="term" value="F:transmembrane transporter activity"/>
    <property type="evidence" value="ECO:0007669"/>
    <property type="project" value="UniProtKB-UniRule"/>
</dbReference>
<dbReference type="FunCoup" id="B0WF64">
    <property type="interactions" value="253"/>
</dbReference>
<organism>
    <name type="scientific">Culex quinquefasciatus</name>
    <name type="common">Southern house mosquito</name>
    <name type="synonym">Culex pungens</name>
    <dbReference type="NCBI Taxonomy" id="7176"/>
    <lineage>
        <taxon>Eukaryota</taxon>
        <taxon>Metazoa</taxon>
        <taxon>Ecdysozoa</taxon>
        <taxon>Arthropoda</taxon>
        <taxon>Hexapoda</taxon>
        <taxon>Insecta</taxon>
        <taxon>Pterygota</taxon>
        <taxon>Neoptera</taxon>
        <taxon>Endopterygota</taxon>
        <taxon>Diptera</taxon>
        <taxon>Nematocera</taxon>
        <taxon>Culicoidea</taxon>
        <taxon>Culicidae</taxon>
        <taxon>Culicinae</taxon>
        <taxon>Culicini</taxon>
        <taxon>Culex</taxon>
        <taxon>Culex</taxon>
    </lineage>
</organism>
<dbReference type="VEuPathDB" id="VectorBase:CQUJHB010671"/>
<feature type="transmembrane region" description="Helical" evidence="7">
    <location>
        <begin position="503"/>
        <end position="524"/>
    </location>
</feature>
<feature type="transmembrane region" description="Helical" evidence="7">
    <location>
        <begin position="48"/>
        <end position="67"/>
    </location>
</feature>
<keyword evidence="3 7" id="KW-0812">Transmembrane</keyword>
<dbReference type="KEGG" id="cqu:CpipJ_CPIJ006005"/>
<accession>B0WF64</accession>
<name>B0WF64_CULQU</name>
<evidence type="ECO:0000313" key="9">
    <source>
        <dbReference type="EnsemblMetazoa" id="CPIJ006005-PA"/>
    </source>
</evidence>
<feature type="transmembrane region" description="Helical" evidence="7">
    <location>
        <begin position="238"/>
        <end position="259"/>
    </location>
</feature>
<dbReference type="AlphaFoldDB" id="B0WF64"/>